<dbReference type="GeneTree" id="ENSGT01140000282613"/>
<dbReference type="Proteomes" id="UP000472265">
    <property type="component" value="Chromosome 18"/>
</dbReference>
<evidence type="ECO:0000256" key="1">
    <source>
        <dbReference type="SAM" id="MobiDB-lite"/>
    </source>
</evidence>
<feature type="region of interest" description="Disordered" evidence="1">
    <location>
        <begin position="12"/>
        <end position="32"/>
    </location>
</feature>
<reference evidence="3" key="3">
    <citation type="submission" date="2025-09" db="UniProtKB">
        <authorList>
            <consortium name="Ensembl"/>
        </authorList>
    </citation>
    <scope>IDENTIFICATION</scope>
</reference>
<reference evidence="3" key="2">
    <citation type="submission" date="2025-08" db="UniProtKB">
        <authorList>
            <consortium name="Ensembl"/>
        </authorList>
    </citation>
    <scope>IDENTIFICATION</scope>
</reference>
<organism evidence="3 4">
    <name type="scientific">Sparus aurata</name>
    <name type="common">Gilthead sea bream</name>
    <dbReference type="NCBI Taxonomy" id="8175"/>
    <lineage>
        <taxon>Eukaryota</taxon>
        <taxon>Metazoa</taxon>
        <taxon>Chordata</taxon>
        <taxon>Craniata</taxon>
        <taxon>Vertebrata</taxon>
        <taxon>Euteleostomi</taxon>
        <taxon>Actinopterygii</taxon>
        <taxon>Neopterygii</taxon>
        <taxon>Teleostei</taxon>
        <taxon>Neoteleostei</taxon>
        <taxon>Acanthomorphata</taxon>
        <taxon>Eupercaria</taxon>
        <taxon>Spariformes</taxon>
        <taxon>Sparidae</taxon>
        <taxon>Sparus</taxon>
    </lineage>
</organism>
<feature type="region of interest" description="Disordered" evidence="1">
    <location>
        <begin position="49"/>
        <end position="72"/>
    </location>
</feature>
<evidence type="ECO:0000259" key="2">
    <source>
        <dbReference type="Pfam" id="PF13472"/>
    </source>
</evidence>
<dbReference type="InterPro" id="IPR013830">
    <property type="entry name" value="SGNH_hydro"/>
</dbReference>
<feature type="domain" description="SGNH hydrolase-type esterase" evidence="2">
    <location>
        <begin position="126"/>
        <end position="251"/>
    </location>
</feature>
<evidence type="ECO:0000313" key="3">
    <source>
        <dbReference type="Ensembl" id="ENSSAUP00010028298.1"/>
    </source>
</evidence>
<accession>A0A671VMR4</accession>
<dbReference type="AlphaFoldDB" id="A0A671VMR4"/>
<dbReference type="Gene3D" id="3.40.50.12690">
    <property type="match status" value="1"/>
</dbReference>
<sequence>MAPAVPCASAAAGARSVSGSNHRLFSRTTTSASRRKLLKEAVLLRAGGIHHPMPLKDSPPPGPEKAGPLQHLSSQPRPLSLFLRSVRGPDPGPPPQLRPLFSPTTLIIGDSITRNIRFFNATTCCFPGATVPVILGKLPGLLQSLPSSITRIVVHVGTNDLAQGATELTKSAFNSLFDFLRTCGKSVFISGPIPTLGRGDARFSRLLLLNTWLKPACSALGFNFVDNFNLFWNRPSFFKSDGIHPTTTGSRMLAANIQHTSINP</sequence>
<proteinExistence type="predicted"/>
<dbReference type="OMA" id="RFHRSTI"/>
<feature type="compositionally biased region" description="Polar residues" evidence="1">
    <location>
        <begin position="21"/>
        <end position="32"/>
    </location>
</feature>
<evidence type="ECO:0000313" key="4">
    <source>
        <dbReference type="Proteomes" id="UP000472265"/>
    </source>
</evidence>
<dbReference type="InParanoid" id="A0A671VMR4"/>
<reference evidence="3" key="1">
    <citation type="submission" date="2021-04" db="EMBL/GenBank/DDBJ databases">
        <authorList>
            <consortium name="Wellcome Sanger Institute Data Sharing"/>
        </authorList>
    </citation>
    <scope>NUCLEOTIDE SEQUENCE [LARGE SCALE GENOMIC DNA]</scope>
</reference>
<protein>
    <recommendedName>
        <fullName evidence="2">SGNH hydrolase-type esterase domain-containing protein</fullName>
    </recommendedName>
</protein>
<keyword evidence="4" id="KW-1185">Reference proteome</keyword>
<dbReference type="Pfam" id="PF13472">
    <property type="entry name" value="Lipase_GDSL_2"/>
    <property type="match status" value="1"/>
</dbReference>
<dbReference type="CDD" id="cd00229">
    <property type="entry name" value="SGNH_hydrolase"/>
    <property type="match status" value="1"/>
</dbReference>
<dbReference type="SUPFAM" id="SSF52266">
    <property type="entry name" value="SGNH hydrolase"/>
    <property type="match status" value="1"/>
</dbReference>
<dbReference type="Gene3D" id="3.40.50.12700">
    <property type="match status" value="1"/>
</dbReference>
<dbReference type="Ensembl" id="ENSSAUT00010029831.1">
    <property type="protein sequence ID" value="ENSSAUP00010028298.1"/>
    <property type="gene ID" value="ENSSAUG00010012176.1"/>
</dbReference>
<name>A0A671VMR4_SPAAU</name>